<evidence type="ECO:0000256" key="9">
    <source>
        <dbReference type="ARBA" id="ARBA00022801"/>
    </source>
</evidence>
<dbReference type="AlphaFoldDB" id="A0A8S1CX29"/>
<feature type="signal peptide" evidence="15">
    <location>
        <begin position="1"/>
        <end position="21"/>
    </location>
</feature>
<dbReference type="PANTHER" id="PTHR11705">
    <property type="entry name" value="PROTEASE FAMILY M14 CARBOXYPEPTIDASE A,B"/>
    <property type="match status" value="1"/>
</dbReference>
<dbReference type="GO" id="GO:0004181">
    <property type="term" value="F:metallocarboxypeptidase activity"/>
    <property type="evidence" value="ECO:0007669"/>
    <property type="project" value="InterPro"/>
</dbReference>
<dbReference type="EMBL" id="CADEPI010000071">
    <property type="protein sequence ID" value="CAB3372331.1"/>
    <property type="molecule type" value="Genomic_DNA"/>
</dbReference>
<dbReference type="Proteomes" id="UP000494165">
    <property type="component" value="Unassembled WGS sequence"/>
</dbReference>
<evidence type="ECO:0000256" key="10">
    <source>
        <dbReference type="ARBA" id="ARBA00022833"/>
    </source>
</evidence>
<dbReference type="InterPro" id="IPR000834">
    <property type="entry name" value="Peptidase_M14"/>
</dbReference>
<feature type="domain" description="Peptidase M14" evidence="16">
    <location>
        <begin position="161"/>
        <end position="452"/>
    </location>
</feature>
<dbReference type="Pfam" id="PF02244">
    <property type="entry name" value="Propep_M14"/>
    <property type="match status" value="1"/>
</dbReference>
<evidence type="ECO:0000256" key="3">
    <source>
        <dbReference type="ARBA" id="ARBA00005988"/>
    </source>
</evidence>
<keyword evidence="9" id="KW-0378">Hydrolase</keyword>
<evidence type="ECO:0000256" key="5">
    <source>
        <dbReference type="ARBA" id="ARBA00022645"/>
    </source>
</evidence>
<dbReference type="InterPro" id="IPR036990">
    <property type="entry name" value="M14A-like_propep"/>
</dbReference>
<dbReference type="PRINTS" id="PR00765">
    <property type="entry name" value="CRBOXYPTASEA"/>
</dbReference>
<evidence type="ECO:0000256" key="13">
    <source>
        <dbReference type="ARBA" id="ARBA00057299"/>
    </source>
</evidence>
<keyword evidence="4" id="KW-0964">Secreted</keyword>
<dbReference type="OrthoDB" id="3626597at2759"/>
<dbReference type="InterPro" id="IPR003146">
    <property type="entry name" value="M14A_act_pep"/>
</dbReference>
<dbReference type="GO" id="GO:0005615">
    <property type="term" value="C:extracellular space"/>
    <property type="evidence" value="ECO:0007669"/>
    <property type="project" value="TreeGrafter"/>
</dbReference>
<dbReference type="GO" id="GO:0006508">
    <property type="term" value="P:proteolysis"/>
    <property type="evidence" value="ECO:0007669"/>
    <property type="project" value="UniProtKB-KW"/>
</dbReference>
<comment type="caution">
    <text evidence="17">The sequence shown here is derived from an EMBL/GenBank/DDBJ whole genome shotgun (WGS) entry which is preliminary data.</text>
</comment>
<reference evidence="17 18" key="1">
    <citation type="submission" date="2020-04" db="EMBL/GenBank/DDBJ databases">
        <authorList>
            <person name="Alioto T."/>
            <person name="Alioto T."/>
            <person name="Gomez Garrido J."/>
        </authorList>
    </citation>
    <scope>NUCLEOTIDE SEQUENCE [LARGE SCALE GENOMIC DNA]</scope>
</reference>
<evidence type="ECO:0000256" key="14">
    <source>
        <dbReference type="PROSITE-ProRule" id="PRU01379"/>
    </source>
</evidence>
<dbReference type="CDD" id="cd03860">
    <property type="entry name" value="M14_CP_A-B_like"/>
    <property type="match status" value="1"/>
</dbReference>
<sequence length="461" mass="51929">MRKSAWVTIFTVCLTAGQTVGFPEQTENPTTEASFFDDAFAEIDSEQYEGRANFRDVPANLTGAHLYRVQLKNNEHKRVFLDLIKTEQIDVWMQSRGKKAKAVFMVLAANVEKVNMRFYEADITLKRLSDNVQKLVDEENPSENVTKLSNSKTGYALTWKAYHKASVIHDFLDNYATNYKDLCTVEKIGNTVEGRPIKIIKISSGGDKKRPAFFIDGGIHAREWISPATVTYIIRELVENRTAYSFADEVDFYIVPLMNVDGYEHSRTRDRLWRKNRAPGALCKGVDLNRNFGYKWGGKGSSSSVCRGNHRGPSAFSEPESQAIRDFILKFDIGTFKAYLTVHSFGQYIMYPWGYDYMTPPDGTELQRVGDLAAAAVKKLTNTSYKVGSSAKLLYAAAGGSDDWAKAVAEIPYAYTLELRDKGDYGFILPAKFIKPTGLETMAMVQVVAEEMLKAERLKKN</sequence>
<name>A0A8S1CX29_9INSE</name>
<keyword evidence="12" id="KW-1015">Disulfide bond</keyword>
<dbReference type="GO" id="GO:0008270">
    <property type="term" value="F:zinc ion binding"/>
    <property type="evidence" value="ECO:0007669"/>
    <property type="project" value="InterPro"/>
</dbReference>
<dbReference type="SUPFAM" id="SSF54897">
    <property type="entry name" value="Protease propeptides/inhibitors"/>
    <property type="match status" value="1"/>
</dbReference>
<dbReference type="FunFam" id="3.40.630.10:FF:000040">
    <property type="entry name" value="zinc carboxypeptidase"/>
    <property type="match status" value="1"/>
</dbReference>
<dbReference type="Pfam" id="PF00246">
    <property type="entry name" value="Peptidase_M14"/>
    <property type="match status" value="1"/>
</dbReference>
<organism evidence="17 18">
    <name type="scientific">Cloeon dipterum</name>
    <dbReference type="NCBI Taxonomy" id="197152"/>
    <lineage>
        <taxon>Eukaryota</taxon>
        <taxon>Metazoa</taxon>
        <taxon>Ecdysozoa</taxon>
        <taxon>Arthropoda</taxon>
        <taxon>Hexapoda</taxon>
        <taxon>Insecta</taxon>
        <taxon>Pterygota</taxon>
        <taxon>Palaeoptera</taxon>
        <taxon>Ephemeroptera</taxon>
        <taxon>Pisciforma</taxon>
        <taxon>Baetidae</taxon>
        <taxon>Cloeon</taxon>
    </lineage>
</organism>
<evidence type="ECO:0000256" key="12">
    <source>
        <dbReference type="ARBA" id="ARBA00023157"/>
    </source>
</evidence>
<evidence type="ECO:0000256" key="8">
    <source>
        <dbReference type="ARBA" id="ARBA00022729"/>
    </source>
</evidence>
<dbReference type="Gene3D" id="3.40.630.10">
    <property type="entry name" value="Zn peptidases"/>
    <property type="match status" value="1"/>
</dbReference>
<keyword evidence="11" id="KW-0482">Metalloprotease</keyword>
<dbReference type="PANTHER" id="PTHR11705:SF91">
    <property type="entry name" value="FI01817P-RELATED"/>
    <property type="match status" value="1"/>
</dbReference>
<evidence type="ECO:0000259" key="16">
    <source>
        <dbReference type="PROSITE" id="PS52035"/>
    </source>
</evidence>
<keyword evidence="18" id="KW-1185">Reference proteome</keyword>
<keyword evidence="7" id="KW-0479">Metal-binding</keyword>
<evidence type="ECO:0000256" key="1">
    <source>
        <dbReference type="ARBA" id="ARBA00001947"/>
    </source>
</evidence>
<keyword evidence="5" id="KW-0121">Carboxypeptidase</keyword>
<evidence type="ECO:0000256" key="15">
    <source>
        <dbReference type="SAM" id="SignalP"/>
    </source>
</evidence>
<keyword evidence="10" id="KW-0862">Zinc</keyword>
<evidence type="ECO:0000256" key="2">
    <source>
        <dbReference type="ARBA" id="ARBA00004613"/>
    </source>
</evidence>
<evidence type="ECO:0000256" key="7">
    <source>
        <dbReference type="ARBA" id="ARBA00022723"/>
    </source>
</evidence>
<dbReference type="SMART" id="SM00631">
    <property type="entry name" value="Zn_pept"/>
    <property type="match status" value="1"/>
</dbReference>
<comment type="cofactor">
    <cofactor evidence="1">
        <name>Zn(2+)</name>
        <dbReference type="ChEBI" id="CHEBI:29105"/>
    </cofactor>
</comment>
<evidence type="ECO:0000313" key="18">
    <source>
        <dbReference type="Proteomes" id="UP000494165"/>
    </source>
</evidence>
<dbReference type="PROSITE" id="PS00132">
    <property type="entry name" value="CARBOXYPEPT_ZN_1"/>
    <property type="match status" value="1"/>
</dbReference>
<dbReference type="InterPro" id="IPR057246">
    <property type="entry name" value="CARBOXYPEPT_ZN_1"/>
</dbReference>
<dbReference type="SUPFAM" id="SSF53187">
    <property type="entry name" value="Zn-dependent exopeptidases"/>
    <property type="match status" value="1"/>
</dbReference>
<evidence type="ECO:0000256" key="6">
    <source>
        <dbReference type="ARBA" id="ARBA00022670"/>
    </source>
</evidence>
<gene>
    <name evidence="17" type="ORF">CLODIP_2_CD13291</name>
</gene>
<feature type="chain" id="PRO_5035907704" description="Peptidase M14 domain-containing protein" evidence="15">
    <location>
        <begin position="22"/>
        <end position="461"/>
    </location>
</feature>
<evidence type="ECO:0000313" key="17">
    <source>
        <dbReference type="EMBL" id="CAB3372331.1"/>
    </source>
</evidence>
<proteinExistence type="inferred from homology"/>
<accession>A0A8S1CX29</accession>
<keyword evidence="6" id="KW-0645">Protease</keyword>
<feature type="active site" description="Proton donor/acceptor" evidence="14">
    <location>
        <position position="418"/>
    </location>
</feature>
<protein>
    <recommendedName>
        <fullName evidence="16">Peptidase M14 domain-containing protein</fullName>
    </recommendedName>
</protein>
<dbReference type="Gene3D" id="3.30.70.340">
    <property type="entry name" value="Metallocarboxypeptidase-like"/>
    <property type="match status" value="1"/>
</dbReference>
<evidence type="ECO:0000256" key="4">
    <source>
        <dbReference type="ARBA" id="ARBA00022525"/>
    </source>
</evidence>
<evidence type="ECO:0000256" key="11">
    <source>
        <dbReference type="ARBA" id="ARBA00023049"/>
    </source>
</evidence>
<dbReference type="PROSITE" id="PS52035">
    <property type="entry name" value="PEPTIDASE_M14"/>
    <property type="match status" value="1"/>
</dbReference>
<keyword evidence="8 15" id="KW-0732">Signal</keyword>
<comment type="subcellular location">
    <subcellularLocation>
        <location evidence="2">Secreted</location>
    </subcellularLocation>
</comment>
<comment type="similarity">
    <text evidence="3 14">Belongs to the peptidase M14 family.</text>
</comment>
<comment type="function">
    <text evidence="13">Involved in the digestion of the blood meal.</text>
</comment>